<comment type="caution">
    <text evidence="1">The sequence shown here is derived from an EMBL/GenBank/DDBJ whole genome shotgun (WGS) entry which is preliminary data.</text>
</comment>
<sequence length="497" mass="55185">MAAGRVPDEIVSEILTPLLKHADEAFSDTSEKPFLAPGYSSSSYLLVCKAWLRVSTPLLYKVVILRTTSQALALAKVLKSYPEFGSFIRKLRVEGGFGAAMGSILKCATNLTEIFLTLVIHGSDNVNGLCSGLSLINPRHVILVDRADSYTNRGVKQNKNVEQLLQALTELIFEKKTVDFPYWHPYHLSSVLDVRATALASALAKSRSLETLIVYAGGEFPQYLLRIIESPSFKSLEFKSSRRHFGMNMSFILEKHPKLKSVAKFPDALFEKVCNSSASASHEKFYHVRELDTLGQSSGHTLQKLHVMCHDGWGIAATRPKLDPSIFSPFIALTHLIWGVDKYRKFAQPSPGFSALPNLQTLELRMANGSAVDVFSSFNLQSLENLVLRPVRAKHVNFLRRHGAKLLHLDGPISSPEFNLFDVCTKLETFKAYGPLPADFFSCSAPHTSLSMITFDIPFLKPAQASMMADTCAALDPQRFPALKEVKIHALTWPTTE</sequence>
<dbReference type="EMBL" id="JARJCW010000006">
    <property type="protein sequence ID" value="KAJ7223491.1"/>
    <property type="molecule type" value="Genomic_DNA"/>
</dbReference>
<reference evidence="1" key="1">
    <citation type="submission" date="2023-03" db="EMBL/GenBank/DDBJ databases">
        <title>Massive genome expansion in bonnet fungi (Mycena s.s.) driven by repeated elements and novel gene families across ecological guilds.</title>
        <authorList>
            <consortium name="Lawrence Berkeley National Laboratory"/>
            <person name="Harder C.B."/>
            <person name="Miyauchi S."/>
            <person name="Viragh M."/>
            <person name="Kuo A."/>
            <person name="Thoen E."/>
            <person name="Andreopoulos B."/>
            <person name="Lu D."/>
            <person name="Skrede I."/>
            <person name="Drula E."/>
            <person name="Henrissat B."/>
            <person name="Morin E."/>
            <person name="Kohler A."/>
            <person name="Barry K."/>
            <person name="LaButti K."/>
            <person name="Morin E."/>
            <person name="Salamov A."/>
            <person name="Lipzen A."/>
            <person name="Mereny Z."/>
            <person name="Hegedus B."/>
            <person name="Baldrian P."/>
            <person name="Stursova M."/>
            <person name="Weitz H."/>
            <person name="Taylor A."/>
            <person name="Grigoriev I.V."/>
            <person name="Nagy L.G."/>
            <person name="Martin F."/>
            <person name="Kauserud H."/>
        </authorList>
    </citation>
    <scope>NUCLEOTIDE SEQUENCE</scope>
    <source>
        <strain evidence="1">9144</strain>
    </source>
</reference>
<evidence type="ECO:0000313" key="1">
    <source>
        <dbReference type="EMBL" id="KAJ7223491.1"/>
    </source>
</evidence>
<protein>
    <submittedName>
        <fullName evidence="1">Uncharacterized protein</fullName>
    </submittedName>
</protein>
<name>A0AAD7E1E1_9AGAR</name>
<organism evidence="1 2">
    <name type="scientific">Mycena pura</name>
    <dbReference type="NCBI Taxonomy" id="153505"/>
    <lineage>
        <taxon>Eukaryota</taxon>
        <taxon>Fungi</taxon>
        <taxon>Dikarya</taxon>
        <taxon>Basidiomycota</taxon>
        <taxon>Agaricomycotina</taxon>
        <taxon>Agaricomycetes</taxon>
        <taxon>Agaricomycetidae</taxon>
        <taxon>Agaricales</taxon>
        <taxon>Marasmiineae</taxon>
        <taxon>Mycenaceae</taxon>
        <taxon>Mycena</taxon>
    </lineage>
</organism>
<accession>A0AAD7E1E1</accession>
<evidence type="ECO:0000313" key="2">
    <source>
        <dbReference type="Proteomes" id="UP001219525"/>
    </source>
</evidence>
<gene>
    <name evidence="1" type="ORF">GGX14DRAFT_658293</name>
</gene>
<dbReference type="Proteomes" id="UP001219525">
    <property type="component" value="Unassembled WGS sequence"/>
</dbReference>
<proteinExistence type="predicted"/>
<keyword evidence="2" id="KW-1185">Reference proteome</keyword>
<dbReference type="AlphaFoldDB" id="A0AAD7E1E1"/>